<dbReference type="EMBL" id="LRPH01000108">
    <property type="protein sequence ID" value="KWU53788.1"/>
    <property type="molecule type" value="Genomic_DNA"/>
</dbReference>
<reference evidence="2 3" key="1">
    <citation type="submission" date="2016-01" db="EMBL/GenBank/DDBJ databases">
        <authorList>
            <person name="McClelland M."/>
            <person name="Jain A."/>
            <person name="Saraogi P."/>
            <person name="Mendelson R."/>
            <person name="Westerman R."/>
            <person name="SanMiguel P."/>
            <person name="Csonka L."/>
        </authorList>
    </citation>
    <scope>NUCLEOTIDE SEQUENCE [LARGE SCALE GENOMIC DNA]</scope>
    <source>
        <strain evidence="2 3">PE8-15</strain>
    </source>
</reference>
<accession>A0A120EB50</accession>
<evidence type="ECO:0000313" key="2">
    <source>
        <dbReference type="EMBL" id="KWU53788.1"/>
    </source>
</evidence>
<proteinExistence type="predicted"/>
<dbReference type="Proteomes" id="UP000065797">
    <property type="component" value="Unassembled WGS sequence"/>
</dbReference>
<comment type="caution">
    <text evidence="2">The sequence shown here is derived from an EMBL/GenBank/DDBJ whole genome shotgun (WGS) entry which is preliminary data.</text>
</comment>
<feature type="domain" description="N-acetyltransferase" evidence="1">
    <location>
        <begin position="1"/>
        <end position="150"/>
    </location>
</feature>
<dbReference type="SUPFAM" id="SSF55729">
    <property type="entry name" value="Acyl-CoA N-acyltransferases (Nat)"/>
    <property type="match status" value="1"/>
</dbReference>
<dbReference type="CDD" id="cd04301">
    <property type="entry name" value="NAT_SF"/>
    <property type="match status" value="1"/>
</dbReference>
<dbReference type="InterPro" id="IPR000182">
    <property type="entry name" value="GNAT_dom"/>
</dbReference>
<sequence length="152" mass="17378">MEIIQLLKKDDLFNKAIDVFWKEWGEEGGRTFYEDCMINALTNPNDIPSFYIAQVDDKIIGTYALIRNDLNSRQDLSPWLACLFVDEKFRGNSLGAKLLNHGLLEAAKRGCKFLYLTSDLKDYYEKYGWEKIGVAYGPSGGYIPLFKKSTAL</sequence>
<dbReference type="Pfam" id="PF13508">
    <property type="entry name" value="Acetyltransf_7"/>
    <property type="match status" value="1"/>
</dbReference>
<protein>
    <submittedName>
        <fullName evidence="2">Acetyltransferase</fullName>
    </submittedName>
</protein>
<name>A0A120EB50_BACMY</name>
<dbReference type="GO" id="GO:0016747">
    <property type="term" value="F:acyltransferase activity, transferring groups other than amino-acyl groups"/>
    <property type="evidence" value="ECO:0007669"/>
    <property type="project" value="InterPro"/>
</dbReference>
<gene>
    <name evidence="2" type="ORF">AWW70_29250</name>
</gene>
<dbReference type="AlphaFoldDB" id="A0A120EB50"/>
<keyword evidence="2" id="KW-0808">Transferase</keyword>
<dbReference type="InterPro" id="IPR016181">
    <property type="entry name" value="Acyl_CoA_acyltransferase"/>
</dbReference>
<dbReference type="Gene3D" id="3.40.630.30">
    <property type="match status" value="1"/>
</dbReference>
<dbReference type="PROSITE" id="PS51186">
    <property type="entry name" value="GNAT"/>
    <property type="match status" value="1"/>
</dbReference>
<evidence type="ECO:0000259" key="1">
    <source>
        <dbReference type="PROSITE" id="PS51186"/>
    </source>
</evidence>
<dbReference type="RefSeq" id="WP_060752073.1">
    <property type="nucleotide sequence ID" value="NZ_LRPH01000108.1"/>
</dbReference>
<organism evidence="2 3">
    <name type="scientific">Bacillus mycoides</name>
    <dbReference type="NCBI Taxonomy" id="1405"/>
    <lineage>
        <taxon>Bacteria</taxon>
        <taxon>Bacillati</taxon>
        <taxon>Bacillota</taxon>
        <taxon>Bacilli</taxon>
        <taxon>Bacillales</taxon>
        <taxon>Bacillaceae</taxon>
        <taxon>Bacillus</taxon>
        <taxon>Bacillus cereus group</taxon>
    </lineage>
</organism>
<evidence type="ECO:0000313" key="3">
    <source>
        <dbReference type="Proteomes" id="UP000065797"/>
    </source>
</evidence>